<dbReference type="InterPro" id="IPR006195">
    <property type="entry name" value="aa-tRNA-synth_II"/>
</dbReference>
<comment type="similarity">
    <text evidence="10">Belongs to the class-II aminoacyl-tRNA synthetase family. ProS type 1 subfamily.</text>
</comment>
<evidence type="ECO:0000256" key="7">
    <source>
        <dbReference type="ARBA" id="ARBA00022917"/>
    </source>
</evidence>
<keyword evidence="4 10" id="KW-0436">Ligase</keyword>
<dbReference type="Gene3D" id="3.30.930.10">
    <property type="entry name" value="Bira Bifunctional Protein, Domain 2"/>
    <property type="match status" value="2"/>
</dbReference>
<comment type="subunit">
    <text evidence="2 10">Homodimer.</text>
</comment>
<dbReference type="GO" id="GO:0006433">
    <property type="term" value="P:prolyl-tRNA aminoacylation"/>
    <property type="evidence" value="ECO:0007669"/>
    <property type="project" value="UniProtKB-UniRule"/>
</dbReference>
<dbReference type="CDD" id="cd04334">
    <property type="entry name" value="ProRS-INS"/>
    <property type="match status" value="1"/>
</dbReference>
<dbReference type="AlphaFoldDB" id="A0A2K1NZ99"/>
<dbReference type="Proteomes" id="UP000236434">
    <property type="component" value="Unassembled WGS sequence"/>
</dbReference>
<dbReference type="Pfam" id="PF03129">
    <property type="entry name" value="HGTP_anticodon"/>
    <property type="match status" value="1"/>
</dbReference>
<evidence type="ECO:0000259" key="11">
    <source>
        <dbReference type="PROSITE" id="PS50862"/>
    </source>
</evidence>
<evidence type="ECO:0000256" key="8">
    <source>
        <dbReference type="ARBA" id="ARBA00023146"/>
    </source>
</evidence>
<evidence type="ECO:0000256" key="9">
    <source>
        <dbReference type="ARBA" id="ARBA00047671"/>
    </source>
</evidence>
<dbReference type="NCBIfam" id="TIGR00409">
    <property type="entry name" value="proS_fam_II"/>
    <property type="match status" value="1"/>
</dbReference>
<gene>
    <name evidence="10" type="primary">proS</name>
    <name evidence="12" type="ORF">X929_06765</name>
</gene>
<dbReference type="InterPro" id="IPR002314">
    <property type="entry name" value="aa-tRNA-synt_IIb"/>
</dbReference>
<keyword evidence="3 10" id="KW-0963">Cytoplasm</keyword>
<dbReference type="CDD" id="cd00861">
    <property type="entry name" value="ProRS_anticodon_short"/>
    <property type="match status" value="1"/>
</dbReference>
<dbReference type="InterPro" id="IPR007214">
    <property type="entry name" value="YbaK/aa-tRNA-synth-assoc-dom"/>
</dbReference>
<comment type="function">
    <text evidence="10">Catalyzes the attachment of proline to tRNA(Pro) in a two-step reaction: proline is first activated by ATP to form Pro-AMP and then transferred to the acceptor end of tRNA(Pro). As ProRS can inadvertently accommodate and process non-cognate amino acids such as alanine and cysteine, to avoid such errors it has two additional distinct editing activities against alanine. One activity is designated as 'pretransfer' editing and involves the tRNA(Pro)-independent hydrolysis of activated Ala-AMP. The other activity is designated 'posttransfer' editing and involves deacylation of mischarged Ala-tRNA(Pro). The misacylated Cys-tRNA(Pro) is not edited by ProRS.</text>
</comment>
<dbReference type="SUPFAM" id="SSF55826">
    <property type="entry name" value="YbaK/ProRS associated domain"/>
    <property type="match status" value="1"/>
</dbReference>
<dbReference type="InterPro" id="IPR004500">
    <property type="entry name" value="Pro-tRNA-synth_IIa_bac-type"/>
</dbReference>
<keyword evidence="8 10" id="KW-0030">Aminoacyl-tRNA synthetase</keyword>
<dbReference type="GO" id="GO:0005829">
    <property type="term" value="C:cytosol"/>
    <property type="evidence" value="ECO:0007669"/>
    <property type="project" value="TreeGrafter"/>
</dbReference>
<dbReference type="InterPro" id="IPR033730">
    <property type="entry name" value="ProRS_core_prok"/>
</dbReference>
<evidence type="ECO:0000256" key="3">
    <source>
        <dbReference type="ARBA" id="ARBA00022490"/>
    </source>
</evidence>
<dbReference type="GO" id="GO:0005524">
    <property type="term" value="F:ATP binding"/>
    <property type="evidence" value="ECO:0007669"/>
    <property type="project" value="UniProtKB-UniRule"/>
</dbReference>
<dbReference type="InterPro" id="IPR044140">
    <property type="entry name" value="ProRS_anticodon_short"/>
</dbReference>
<evidence type="ECO:0000256" key="1">
    <source>
        <dbReference type="ARBA" id="ARBA00004496"/>
    </source>
</evidence>
<evidence type="ECO:0000256" key="6">
    <source>
        <dbReference type="ARBA" id="ARBA00022840"/>
    </source>
</evidence>
<comment type="domain">
    <text evidence="10">Consists of three domains: the N-terminal catalytic domain, the editing domain and the C-terminal anticodon-binding domain.</text>
</comment>
<sequence length="582" mass="66873">MRFSKLYAPTLKETPSDSDIKSYELLIRGGFIRKIASGVYSYLPLGWKVIRKIEQIVREEMEKIGSQEIMLPIIHPAELWKMTGRWEDYGPELMKLKDRHDREFTLGPTHEEIITFLMKNELRSYKQFPVNLFQIATKFRDEIRPRFGVLRAREFIMKDAYTFHTDYESLHEYYQHFYDAYSNIIKRIGLKYVVVEADTGAIGGSFSHEFHVLAQNGEGEIFYCEECGYAASDEKARSSEDFSVDKDEVLKEMEKVDTQNAKSIEEVAKFFNVSEKKLIKSILLRSSKGWVMALIRGDYEINLAKIRSVLQDQSLELADPQDVLKEFGVNVGFIGPVNIPENVKIIADLSVKSIKNGVIGAMEEKRHYINANPNRDFRIDLMEDIRYVKEDEKCPTQGCNSTLKQTRGIEVGQIFELGDKYSSKMNAVFTDENGEQKPYIMGCYGWGVSRTLGAIVEQLNDENGIIWPKSVAPFEVAIIPVAMNDEAVVSTSQEIYNYFLKEGIDVIIDDREVSAGFKFKDIDLIGVPIKIIIGKRLKEGKIELKQRDKEEGTLIEFKNVKELYDKVKETLENYDPTQNLTI</sequence>
<dbReference type="InterPro" id="IPR036621">
    <property type="entry name" value="Anticodon-bd_dom_sf"/>
</dbReference>
<evidence type="ECO:0000313" key="12">
    <source>
        <dbReference type="EMBL" id="PNR95868.1"/>
    </source>
</evidence>
<evidence type="ECO:0000313" key="13">
    <source>
        <dbReference type="Proteomes" id="UP000236434"/>
    </source>
</evidence>
<protein>
    <recommendedName>
        <fullName evidence="10">Proline--tRNA ligase</fullName>
        <ecNumber evidence="10">6.1.1.15</ecNumber>
    </recommendedName>
    <alternativeName>
        <fullName evidence="10">Prolyl-tRNA synthetase</fullName>
        <shortName evidence="10">ProRS</shortName>
    </alternativeName>
</protein>
<feature type="domain" description="Aminoacyl-transfer RNA synthetases class-II family profile" evidence="11">
    <location>
        <begin position="38"/>
        <end position="468"/>
    </location>
</feature>
<dbReference type="FunFam" id="3.30.930.10:FF:000066">
    <property type="entry name" value="Proline--tRNA ligase"/>
    <property type="match status" value="1"/>
</dbReference>
<comment type="catalytic activity">
    <reaction evidence="9 10">
        <text>tRNA(Pro) + L-proline + ATP = L-prolyl-tRNA(Pro) + AMP + diphosphate</text>
        <dbReference type="Rhea" id="RHEA:14305"/>
        <dbReference type="Rhea" id="RHEA-COMP:9700"/>
        <dbReference type="Rhea" id="RHEA-COMP:9702"/>
        <dbReference type="ChEBI" id="CHEBI:30616"/>
        <dbReference type="ChEBI" id="CHEBI:33019"/>
        <dbReference type="ChEBI" id="CHEBI:60039"/>
        <dbReference type="ChEBI" id="CHEBI:78442"/>
        <dbReference type="ChEBI" id="CHEBI:78532"/>
        <dbReference type="ChEBI" id="CHEBI:456215"/>
        <dbReference type="EC" id="6.1.1.15"/>
    </reaction>
</comment>
<evidence type="ECO:0000256" key="5">
    <source>
        <dbReference type="ARBA" id="ARBA00022741"/>
    </source>
</evidence>
<dbReference type="RefSeq" id="WP_103067240.1">
    <property type="nucleotide sequence ID" value="NZ_AZRL01000017.1"/>
</dbReference>
<reference evidence="12 13" key="1">
    <citation type="submission" date="2013-12" db="EMBL/GenBank/DDBJ databases">
        <title>Comparative genomics of Petrotoga isolates.</title>
        <authorList>
            <person name="Nesbo C.L."/>
            <person name="Charchuk R."/>
            <person name="Chow K."/>
        </authorList>
    </citation>
    <scope>NUCLEOTIDE SEQUENCE [LARGE SCALE GENOMIC DNA]</scope>
    <source>
        <strain evidence="12 13">DSM 13574</strain>
    </source>
</reference>
<dbReference type="GO" id="GO:0002161">
    <property type="term" value="F:aminoacyl-tRNA deacylase activity"/>
    <property type="evidence" value="ECO:0007669"/>
    <property type="project" value="InterPro"/>
</dbReference>
<dbReference type="Pfam" id="PF04073">
    <property type="entry name" value="tRNA_edit"/>
    <property type="match status" value="1"/>
</dbReference>
<name>A0A2K1NZ99_9BACT</name>
<comment type="subcellular location">
    <subcellularLocation>
        <location evidence="1 10">Cytoplasm</location>
    </subcellularLocation>
</comment>
<dbReference type="InterPro" id="IPR050062">
    <property type="entry name" value="Pro-tRNA_synthetase"/>
</dbReference>
<dbReference type="GO" id="GO:0004827">
    <property type="term" value="F:proline-tRNA ligase activity"/>
    <property type="evidence" value="ECO:0007669"/>
    <property type="project" value="UniProtKB-UniRule"/>
</dbReference>
<dbReference type="InterPro" id="IPR036754">
    <property type="entry name" value="YbaK/aa-tRNA-synt-asso_dom_sf"/>
</dbReference>
<dbReference type="SUPFAM" id="SSF52954">
    <property type="entry name" value="Class II aaRS ABD-related"/>
    <property type="match status" value="1"/>
</dbReference>
<dbReference type="InterPro" id="IPR004154">
    <property type="entry name" value="Anticodon-bd"/>
</dbReference>
<dbReference type="CDD" id="cd00779">
    <property type="entry name" value="ProRS_core_prok"/>
    <property type="match status" value="1"/>
</dbReference>
<dbReference type="InterPro" id="IPR045864">
    <property type="entry name" value="aa-tRNA-synth_II/BPL/LPL"/>
</dbReference>
<dbReference type="HAMAP" id="MF_01569">
    <property type="entry name" value="Pro_tRNA_synth_type1"/>
    <property type="match status" value="1"/>
</dbReference>
<dbReference type="InterPro" id="IPR002316">
    <property type="entry name" value="Pro-tRNA-ligase_IIa"/>
</dbReference>
<accession>A0A2K1NZ99</accession>
<keyword evidence="6 10" id="KW-0067">ATP-binding</keyword>
<dbReference type="EC" id="6.1.1.15" evidence="10"/>
<dbReference type="PANTHER" id="PTHR42753">
    <property type="entry name" value="MITOCHONDRIAL RIBOSOME PROTEIN L39/PROLYL-TRNA LIGASE FAMILY MEMBER"/>
    <property type="match status" value="1"/>
</dbReference>
<dbReference type="EMBL" id="AZRL01000017">
    <property type="protein sequence ID" value="PNR95868.1"/>
    <property type="molecule type" value="Genomic_DNA"/>
</dbReference>
<dbReference type="PANTHER" id="PTHR42753:SF2">
    <property type="entry name" value="PROLINE--TRNA LIGASE"/>
    <property type="match status" value="1"/>
</dbReference>
<dbReference type="PRINTS" id="PR01046">
    <property type="entry name" value="TRNASYNTHPRO"/>
</dbReference>
<organism evidence="12 13">
    <name type="scientific">Petrotoga olearia DSM 13574</name>
    <dbReference type="NCBI Taxonomy" id="1122955"/>
    <lineage>
        <taxon>Bacteria</taxon>
        <taxon>Thermotogati</taxon>
        <taxon>Thermotogota</taxon>
        <taxon>Thermotogae</taxon>
        <taxon>Petrotogales</taxon>
        <taxon>Petrotogaceae</taxon>
        <taxon>Petrotoga</taxon>
    </lineage>
</organism>
<keyword evidence="7 10" id="KW-0648">Protein biosynthesis</keyword>
<evidence type="ECO:0000256" key="10">
    <source>
        <dbReference type="HAMAP-Rule" id="MF_01569"/>
    </source>
</evidence>
<dbReference type="Gene3D" id="3.40.50.800">
    <property type="entry name" value="Anticodon-binding domain"/>
    <property type="match status" value="1"/>
</dbReference>
<dbReference type="InterPro" id="IPR023717">
    <property type="entry name" value="Pro-tRNA-Synthase_IIa_type1"/>
</dbReference>
<keyword evidence="5 10" id="KW-0547">Nucleotide-binding</keyword>
<proteinExistence type="inferred from homology"/>
<dbReference type="SUPFAM" id="SSF55681">
    <property type="entry name" value="Class II aaRS and biotin synthetases"/>
    <property type="match status" value="1"/>
</dbReference>
<comment type="caution">
    <text evidence="12">The sequence shown here is derived from an EMBL/GenBank/DDBJ whole genome shotgun (WGS) entry which is preliminary data.</text>
</comment>
<evidence type="ECO:0000256" key="2">
    <source>
        <dbReference type="ARBA" id="ARBA00011738"/>
    </source>
</evidence>
<dbReference type="NCBIfam" id="NF006625">
    <property type="entry name" value="PRK09194.1"/>
    <property type="match status" value="1"/>
</dbReference>
<evidence type="ECO:0000256" key="4">
    <source>
        <dbReference type="ARBA" id="ARBA00022598"/>
    </source>
</evidence>
<dbReference type="Pfam" id="PF00587">
    <property type="entry name" value="tRNA-synt_2b"/>
    <property type="match status" value="1"/>
</dbReference>
<dbReference type="OrthoDB" id="9809052at2"/>
<dbReference type="PROSITE" id="PS50862">
    <property type="entry name" value="AA_TRNA_LIGASE_II"/>
    <property type="match status" value="1"/>
</dbReference>